<dbReference type="PROSITE" id="PS50893">
    <property type="entry name" value="ABC_TRANSPORTER_2"/>
    <property type="match status" value="1"/>
</dbReference>
<evidence type="ECO:0000256" key="1">
    <source>
        <dbReference type="ARBA" id="ARBA00004651"/>
    </source>
</evidence>
<feature type="transmembrane region" description="Helical" evidence="11">
    <location>
        <begin position="265"/>
        <end position="287"/>
    </location>
</feature>
<feature type="domain" description="ABC transmembrane type-1" evidence="13">
    <location>
        <begin position="43"/>
        <end position="326"/>
    </location>
</feature>
<keyword evidence="6 14" id="KW-0067">ATP-binding</keyword>
<dbReference type="GO" id="GO:0016887">
    <property type="term" value="F:ATP hydrolysis activity"/>
    <property type="evidence" value="ECO:0007669"/>
    <property type="project" value="InterPro"/>
</dbReference>
<evidence type="ECO:0000313" key="14">
    <source>
        <dbReference type="EMBL" id="MYM91903.1"/>
    </source>
</evidence>
<feature type="transmembrane region" description="Helical" evidence="11">
    <location>
        <begin position="293"/>
        <end position="315"/>
    </location>
</feature>
<sequence length="607" mass="66143">MLKNIKKLVAIATGSEAAVEQSSAAARALLQSVLRSGFLRPLLAMAALTALGATLESVMPYAFRHVIDALTLPLDAETEALRWFGVLLGLGLGSIVAFRSQQAVDVYMGPRLSAFLQSQQIDQLFKLSPAFLAHKNNGTVVQAIKGAAFAFLGLVQLVVVDFVQLTVVTVAVAVVLFQANTNYALVICGWAVVYVIGVALLARRCFILGFERFMATGASAGEIGDTILNFETVFNFARFEHERTRIGVSLEEEARRSRKLRMYVLAMRVFAGVAVFTLLATMCWMALRQVLSGQQSVGLFVLVFSATNVLVNTVFDLSRQLLTAYENIGTLYGALSTIADLSPLPQRDPAAPPLIASNGRLRFDGVWFRFPERDWLFKDFSLDIGPGERVGLVGPSGAGKTTLLRLLLSQIQPEKGRIEIDGQDIATLCLASLQQNIATVSQVPSLFNRSFGENISYARPDVSRDEIVRVSKQACLHDVISTRLGGYEKLAGQAGGLISGGERQRLSIARAMLKDSAAVLLLDEATSALDSETEHQIQSMLANVFEGRTVLAIAHRLSTIRLMDRIVFLDDGRIVEQGTHESLLMAGGRYAKMWALQEGQSHMRVFA</sequence>
<dbReference type="RefSeq" id="WP_161100455.1">
    <property type="nucleotide sequence ID" value="NZ_WWCW01000306.1"/>
</dbReference>
<evidence type="ECO:0000256" key="10">
    <source>
        <dbReference type="ARBA" id="ARBA00023136"/>
    </source>
</evidence>
<dbReference type="InterPro" id="IPR011527">
    <property type="entry name" value="ABC1_TM_dom"/>
</dbReference>
<evidence type="ECO:0000259" key="13">
    <source>
        <dbReference type="PROSITE" id="PS50929"/>
    </source>
</evidence>
<dbReference type="Pfam" id="PF00005">
    <property type="entry name" value="ABC_tran"/>
    <property type="match status" value="1"/>
</dbReference>
<dbReference type="GO" id="GO:0005524">
    <property type="term" value="F:ATP binding"/>
    <property type="evidence" value="ECO:0007669"/>
    <property type="project" value="UniProtKB-KW"/>
</dbReference>
<feature type="transmembrane region" description="Helical" evidence="11">
    <location>
        <begin position="81"/>
        <end position="98"/>
    </location>
</feature>
<feature type="transmembrane region" description="Helical" evidence="11">
    <location>
        <begin position="42"/>
        <end position="61"/>
    </location>
</feature>
<evidence type="ECO:0000256" key="3">
    <source>
        <dbReference type="ARBA" id="ARBA00022475"/>
    </source>
</evidence>
<gene>
    <name evidence="14" type="ORF">GTP91_32590</name>
</gene>
<reference evidence="14 15" key="1">
    <citation type="submission" date="2020-01" db="EMBL/GenBank/DDBJ databases">
        <title>Novel species isolated from a subtropical stream in China.</title>
        <authorList>
            <person name="Lu H."/>
        </authorList>
    </citation>
    <scope>NUCLEOTIDE SEQUENCE [LARGE SCALE GENOMIC DNA]</scope>
    <source>
        <strain evidence="14 15">FT82W</strain>
    </source>
</reference>
<dbReference type="FunFam" id="3.40.50.300:FF:000221">
    <property type="entry name" value="Multidrug ABC transporter ATP-binding protein"/>
    <property type="match status" value="1"/>
</dbReference>
<dbReference type="InterPro" id="IPR003439">
    <property type="entry name" value="ABC_transporter-like_ATP-bd"/>
</dbReference>
<dbReference type="SMART" id="SM00382">
    <property type="entry name" value="AAA"/>
    <property type="match status" value="1"/>
</dbReference>
<dbReference type="InterPro" id="IPR039421">
    <property type="entry name" value="Type_1_exporter"/>
</dbReference>
<name>A0A845GB86_9BURK</name>
<dbReference type="PANTHER" id="PTHR43394:SF1">
    <property type="entry name" value="ATP-BINDING CASSETTE SUB-FAMILY B MEMBER 10, MITOCHONDRIAL"/>
    <property type="match status" value="1"/>
</dbReference>
<dbReference type="PROSITE" id="PS00211">
    <property type="entry name" value="ABC_TRANSPORTER_1"/>
    <property type="match status" value="1"/>
</dbReference>
<evidence type="ECO:0000256" key="2">
    <source>
        <dbReference type="ARBA" id="ARBA00022448"/>
    </source>
</evidence>
<dbReference type="GO" id="GO:0006869">
    <property type="term" value="P:lipid transport"/>
    <property type="evidence" value="ECO:0007669"/>
    <property type="project" value="UniProtKB-KW"/>
</dbReference>
<dbReference type="AlphaFoldDB" id="A0A845GB86"/>
<proteinExistence type="predicted"/>
<evidence type="ECO:0000256" key="7">
    <source>
        <dbReference type="ARBA" id="ARBA00022967"/>
    </source>
</evidence>
<evidence type="ECO:0000256" key="9">
    <source>
        <dbReference type="ARBA" id="ARBA00023055"/>
    </source>
</evidence>
<dbReference type="InterPro" id="IPR027417">
    <property type="entry name" value="P-loop_NTPase"/>
</dbReference>
<comment type="caution">
    <text evidence="14">The sequence shown here is derived from an EMBL/GenBank/DDBJ whole genome shotgun (WGS) entry which is preliminary data.</text>
</comment>
<comment type="subcellular location">
    <subcellularLocation>
        <location evidence="1">Cell membrane</location>
        <topology evidence="1">Multi-pass membrane protein</topology>
    </subcellularLocation>
</comment>
<accession>A0A845GB86</accession>
<keyword evidence="4 11" id="KW-0812">Transmembrane</keyword>
<dbReference type="GO" id="GO:0005886">
    <property type="term" value="C:plasma membrane"/>
    <property type="evidence" value="ECO:0007669"/>
    <property type="project" value="UniProtKB-SubCell"/>
</dbReference>
<keyword evidence="9" id="KW-0445">Lipid transport</keyword>
<keyword evidence="8 11" id="KW-1133">Transmembrane helix</keyword>
<dbReference type="GO" id="GO:0015421">
    <property type="term" value="F:ABC-type oligopeptide transporter activity"/>
    <property type="evidence" value="ECO:0007669"/>
    <property type="project" value="TreeGrafter"/>
</dbReference>
<evidence type="ECO:0000256" key="5">
    <source>
        <dbReference type="ARBA" id="ARBA00022741"/>
    </source>
</evidence>
<evidence type="ECO:0000256" key="6">
    <source>
        <dbReference type="ARBA" id="ARBA00022840"/>
    </source>
</evidence>
<feature type="transmembrane region" description="Helical" evidence="11">
    <location>
        <begin position="149"/>
        <end position="177"/>
    </location>
</feature>
<keyword evidence="10 11" id="KW-0472">Membrane</keyword>
<keyword evidence="5" id="KW-0547">Nucleotide-binding</keyword>
<dbReference type="InterPro" id="IPR017871">
    <property type="entry name" value="ABC_transporter-like_CS"/>
</dbReference>
<protein>
    <submittedName>
        <fullName evidence="14">ATP-binding cassette domain-containing protein</fullName>
    </submittedName>
</protein>
<dbReference type="EMBL" id="WWCW01000306">
    <property type="protein sequence ID" value="MYM91903.1"/>
    <property type="molecule type" value="Genomic_DNA"/>
</dbReference>
<evidence type="ECO:0000256" key="11">
    <source>
        <dbReference type="SAM" id="Phobius"/>
    </source>
</evidence>
<keyword evidence="3" id="KW-1003">Cell membrane</keyword>
<evidence type="ECO:0000259" key="12">
    <source>
        <dbReference type="PROSITE" id="PS50893"/>
    </source>
</evidence>
<dbReference type="PROSITE" id="PS50929">
    <property type="entry name" value="ABC_TM1F"/>
    <property type="match status" value="1"/>
</dbReference>
<keyword evidence="7" id="KW-1278">Translocase</keyword>
<dbReference type="Gene3D" id="1.20.1560.10">
    <property type="entry name" value="ABC transporter type 1, transmembrane domain"/>
    <property type="match status" value="1"/>
</dbReference>
<evidence type="ECO:0000313" key="15">
    <source>
        <dbReference type="Proteomes" id="UP000470302"/>
    </source>
</evidence>
<dbReference type="Pfam" id="PF00664">
    <property type="entry name" value="ABC_membrane"/>
    <property type="match status" value="1"/>
</dbReference>
<organism evidence="14 15">
    <name type="scientific">Duganella vulcania</name>
    <dbReference type="NCBI Taxonomy" id="2692166"/>
    <lineage>
        <taxon>Bacteria</taxon>
        <taxon>Pseudomonadati</taxon>
        <taxon>Pseudomonadota</taxon>
        <taxon>Betaproteobacteria</taxon>
        <taxon>Burkholderiales</taxon>
        <taxon>Oxalobacteraceae</taxon>
        <taxon>Telluria group</taxon>
        <taxon>Duganella</taxon>
    </lineage>
</organism>
<evidence type="ECO:0000256" key="4">
    <source>
        <dbReference type="ARBA" id="ARBA00022692"/>
    </source>
</evidence>
<evidence type="ECO:0000256" key="8">
    <source>
        <dbReference type="ARBA" id="ARBA00022989"/>
    </source>
</evidence>
<dbReference type="SUPFAM" id="SSF90123">
    <property type="entry name" value="ABC transporter transmembrane region"/>
    <property type="match status" value="1"/>
</dbReference>
<feature type="transmembrane region" description="Helical" evidence="11">
    <location>
        <begin position="183"/>
        <end position="202"/>
    </location>
</feature>
<dbReference type="PANTHER" id="PTHR43394">
    <property type="entry name" value="ATP-DEPENDENT PERMEASE MDL1, MITOCHONDRIAL"/>
    <property type="match status" value="1"/>
</dbReference>
<feature type="domain" description="ABC transporter" evidence="12">
    <location>
        <begin position="361"/>
        <end position="596"/>
    </location>
</feature>
<dbReference type="Proteomes" id="UP000470302">
    <property type="component" value="Unassembled WGS sequence"/>
</dbReference>
<dbReference type="Gene3D" id="3.40.50.300">
    <property type="entry name" value="P-loop containing nucleotide triphosphate hydrolases"/>
    <property type="match status" value="1"/>
</dbReference>
<dbReference type="InterPro" id="IPR003593">
    <property type="entry name" value="AAA+_ATPase"/>
</dbReference>
<dbReference type="InterPro" id="IPR036640">
    <property type="entry name" value="ABC1_TM_sf"/>
</dbReference>
<keyword evidence="2" id="KW-0813">Transport</keyword>
<dbReference type="SUPFAM" id="SSF52540">
    <property type="entry name" value="P-loop containing nucleoside triphosphate hydrolases"/>
    <property type="match status" value="1"/>
</dbReference>